<sequence>MVQPAYDLQMPARRDTAAVFASPHSGRNYPAGFLRDSVLDRRAIRSSEDAFVDELWGDATRHGAPLLCALAPRAYVDFNRDEGELDPVLVTGVGRIAHNPRVASGLGVIPRVVAGGRAIYRGKIGMRAAKGRLENHWRPYHATLTGLLEEAHEAFGEAILIDCHSMPHEAIEGVPGGKPEVVLGDRFGASAGSGIVDRIEARFQAEGLRVARNAPFAGAYIVQRYGHPARGRHALQIEIDRSLYMDESLIQPNGRFHLVRAILARVARDICDIGRRQVSLAAQ</sequence>
<dbReference type="AlphaFoldDB" id="A0A2T0X3Q9"/>
<dbReference type="Pfam" id="PF05013">
    <property type="entry name" value="FGase"/>
    <property type="match status" value="1"/>
</dbReference>
<evidence type="ECO:0000313" key="2">
    <source>
        <dbReference type="Proteomes" id="UP000238801"/>
    </source>
</evidence>
<reference evidence="1 2" key="1">
    <citation type="submission" date="2018-03" db="EMBL/GenBank/DDBJ databases">
        <title>Genomic Encyclopedia of Archaeal and Bacterial Type Strains, Phase II (KMG-II): from individual species to whole genera.</title>
        <authorList>
            <person name="Goeker M."/>
        </authorList>
    </citation>
    <scope>NUCLEOTIDE SEQUENCE [LARGE SCALE GENOMIC DNA]</scope>
    <source>
        <strain evidence="1 2">DSM 29318</strain>
    </source>
</reference>
<dbReference type="InterPro" id="IPR007709">
    <property type="entry name" value="N-FG_amidohydro"/>
</dbReference>
<accession>A0A2T0X3Q9</accession>
<organism evidence="1 2">
    <name type="scientific">Hasllibacter halocynthiae</name>
    <dbReference type="NCBI Taxonomy" id="595589"/>
    <lineage>
        <taxon>Bacteria</taxon>
        <taxon>Pseudomonadati</taxon>
        <taxon>Pseudomonadota</taxon>
        <taxon>Alphaproteobacteria</taxon>
        <taxon>Rhodobacterales</taxon>
        <taxon>Roseobacteraceae</taxon>
        <taxon>Hasllibacter</taxon>
    </lineage>
</organism>
<keyword evidence="2" id="KW-1185">Reference proteome</keyword>
<dbReference type="RefSeq" id="WP_106161152.1">
    <property type="nucleotide sequence ID" value="NZ_PVTT01000002.1"/>
</dbReference>
<dbReference type="OrthoDB" id="9802050at2"/>
<proteinExistence type="predicted"/>
<dbReference type="EMBL" id="PVTT01000002">
    <property type="protein sequence ID" value="PRY93570.1"/>
    <property type="molecule type" value="Genomic_DNA"/>
</dbReference>
<dbReference type="Proteomes" id="UP000238801">
    <property type="component" value="Unassembled WGS sequence"/>
</dbReference>
<protein>
    <submittedName>
        <fullName evidence="1">N-formylglutamate deformylase</fullName>
    </submittedName>
</protein>
<dbReference type="Gene3D" id="3.40.630.40">
    <property type="entry name" value="Zn-dependent exopeptidases"/>
    <property type="match status" value="1"/>
</dbReference>
<evidence type="ECO:0000313" key="1">
    <source>
        <dbReference type="EMBL" id="PRY93570.1"/>
    </source>
</evidence>
<dbReference type="SUPFAM" id="SSF53187">
    <property type="entry name" value="Zn-dependent exopeptidases"/>
    <property type="match status" value="1"/>
</dbReference>
<name>A0A2T0X3Q9_9RHOB</name>
<comment type="caution">
    <text evidence="1">The sequence shown here is derived from an EMBL/GenBank/DDBJ whole genome shotgun (WGS) entry which is preliminary data.</text>
</comment>
<gene>
    <name evidence="1" type="ORF">BCF33_2444</name>
</gene>